<dbReference type="Proteomes" id="UP000637074">
    <property type="component" value="Unassembled WGS sequence"/>
</dbReference>
<name>A0ABQ3N3D8_9BACI</name>
<protein>
    <submittedName>
        <fullName evidence="1">Uncharacterized protein</fullName>
    </submittedName>
</protein>
<gene>
    <name evidence="1" type="ORF">AM1BK_15860</name>
</gene>
<comment type="caution">
    <text evidence="1">The sequence shown here is derived from an EMBL/GenBank/DDBJ whole genome shotgun (WGS) entry which is preliminary data.</text>
</comment>
<evidence type="ECO:0000313" key="1">
    <source>
        <dbReference type="EMBL" id="GHH98043.1"/>
    </source>
</evidence>
<dbReference type="EMBL" id="BNDS01000005">
    <property type="protein sequence ID" value="GHH98043.1"/>
    <property type="molecule type" value="Genomic_DNA"/>
</dbReference>
<reference evidence="1 2" key="1">
    <citation type="journal article" date="2022" name="Int. J. Syst. Evol. Microbiol.">
        <title>Neobacillus kokaensis sp. nov., isolated from soil.</title>
        <authorList>
            <person name="Yuki K."/>
            <person name="Matsubara H."/>
            <person name="Yamaguchi S."/>
        </authorList>
    </citation>
    <scope>NUCLEOTIDE SEQUENCE [LARGE SCALE GENOMIC DNA]</scope>
    <source>
        <strain evidence="1 2">LOB 377</strain>
    </source>
</reference>
<organism evidence="1 2">
    <name type="scientific">Neobacillus kokaensis</name>
    <dbReference type="NCBI Taxonomy" id="2759023"/>
    <lineage>
        <taxon>Bacteria</taxon>
        <taxon>Bacillati</taxon>
        <taxon>Bacillota</taxon>
        <taxon>Bacilli</taxon>
        <taxon>Bacillales</taxon>
        <taxon>Bacillaceae</taxon>
        <taxon>Neobacillus</taxon>
    </lineage>
</organism>
<sequence>MYRIAVRLGRGKGFTPLPLYAYKEATVMNGFLLENVKAGNSVGYKNKIVKAL</sequence>
<keyword evidence="2" id="KW-1185">Reference proteome</keyword>
<evidence type="ECO:0000313" key="2">
    <source>
        <dbReference type="Proteomes" id="UP000637074"/>
    </source>
</evidence>
<accession>A0ABQ3N3D8</accession>
<proteinExistence type="predicted"/>